<evidence type="ECO:0000313" key="1">
    <source>
        <dbReference type="EMBL" id="KKL52023.1"/>
    </source>
</evidence>
<comment type="caution">
    <text evidence="1">The sequence shown here is derived from an EMBL/GenBank/DDBJ whole genome shotgun (WGS) entry which is preliminary data.</text>
</comment>
<reference evidence="1" key="1">
    <citation type="journal article" date="2015" name="Nature">
        <title>Complex archaea that bridge the gap between prokaryotes and eukaryotes.</title>
        <authorList>
            <person name="Spang A."/>
            <person name="Saw J.H."/>
            <person name="Jorgensen S.L."/>
            <person name="Zaremba-Niedzwiedzka K."/>
            <person name="Martijn J."/>
            <person name="Lind A.E."/>
            <person name="van Eijk R."/>
            <person name="Schleper C."/>
            <person name="Guy L."/>
            <person name="Ettema T.J."/>
        </authorList>
    </citation>
    <scope>NUCLEOTIDE SEQUENCE</scope>
</reference>
<organism evidence="1">
    <name type="scientific">marine sediment metagenome</name>
    <dbReference type="NCBI Taxonomy" id="412755"/>
    <lineage>
        <taxon>unclassified sequences</taxon>
        <taxon>metagenomes</taxon>
        <taxon>ecological metagenomes</taxon>
    </lineage>
</organism>
<proteinExistence type="predicted"/>
<dbReference type="EMBL" id="LAZR01032039">
    <property type="protein sequence ID" value="KKL52023.1"/>
    <property type="molecule type" value="Genomic_DNA"/>
</dbReference>
<protein>
    <submittedName>
        <fullName evidence="1">Uncharacterized protein</fullName>
    </submittedName>
</protein>
<sequence>IKMKTKIIEIGKAICDKEIYPRNLVDWMTVYRYQKGMQSKAKFPLITVAPLDNKLIVVDGFHRLEAYKRNKETHIEVEVLEGLDKKQIYIESVKRNIGNGRQFNSQERVRIILTLEEWNISQETISEIIRIPSQDLKPFVAKRMTRITETLEEIPLKSVLRNLSNIEVTEEPEQSYFSNRSQLQILNSLIILLENRYIDINNKIVKQRLKDIHKLLEDYIK</sequence>
<dbReference type="InterPro" id="IPR036086">
    <property type="entry name" value="ParB/Sulfiredoxin_sf"/>
</dbReference>
<dbReference type="AlphaFoldDB" id="A0A0F9CRI9"/>
<feature type="non-terminal residue" evidence="1">
    <location>
        <position position="1"/>
    </location>
</feature>
<accession>A0A0F9CRI9</accession>
<gene>
    <name evidence="1" type="ORF">LCGC14_2289670</name>
</gene>
<name>A0A0F9CRI9_9ZZZZ</name>
<dbReference type="SUPFAM" id="SSF110849">
    <property type="entry name" value="ParB/Sulfiredoxin"/>
    <property type="match status" value="1"/>
</dbReference>